<keyword evidence="2" id="KW-0012">Acyltransferase</keyword>
<dbReference type="InterPro" id="IPR016181">
    <property type="entry name" value="Acyl_CoA_acyltransferase"/>
</dbReference>
<dbReference type="Proteomes" id="UP000307507">
    <property type="component" value="Unassembled WGS sequence"/>
</dbReference>
<keyword evidence="1 4" id="KW-0808">Transferase</keyword>
<dbReference type="CDD" id="cd04301">
    <property type="entry name" value="NAT_SF"/>
    <property type="match status" value="1"/>
</dbReference>
<evidence type="ECO:0000259" key="3">
    <source>
        <dbReference type="PROSITE" id="PS51186"/>
    </source>
</evidence>
<dbReference type="PROSITE" id="PS51186">
    <property type="entry name" value="GNAT"/>
    <property type="match status" value="1"/>
</dbReference>
<dbReference type="PANTHER" id="PTHR43877">
    <property type="entry name" value="AMINOALKYLPHOSPHONATE N-ACETYLTRANSFERASE-RELATED-RELATED"/>
    <property type="match status" value="1"/>
</dbReference>
<feature type="domain" description="N-acetyltransferase" evidence="3">
    <location>
        <begin position="3"/>
        <end position="150"/>
    </location>
</feature>
<evidence type="ECO:0000256" key="1">
    <source>
        <dbReference type="ARBA" id="ARBA00022679"/>
    </source>
</evidence>
<evidence type="ECO:0000313" key="5">
    <source>
        <dbReference type="Proteomes" id="UP000307507"/>
    </source>
</evidence>
<dbReference type="Pfam" id="PF00583">
    <property type="entry name" value="Acetyltransf_1"/>
    <property type="match status" value="1"/>
</dbReference>
<accession>A0A4S3ZQR5</accession>
<reference evidence="4 5" key="1">
    <citation type="submission" date="2019-04" db="EMBL/GenBank/DDBJ databases">
        <title>Flavobacterium sp. nov. isolated from construction timber.</title>
        <authorList>
            <person name="Lin S.-Y."/>
            <person name="Chang C.-T."/>
            <person name="Young C.-C."/>
        </authorList>
    </citation>
    <scope>NUCLEOTIDE SEQUENCE [LARGE SCALE GENOMIC DNA]</scope>
    <source>
        <strain evidence="4 5">CC-CTC003</strain>
    </source>
</reference>
<comment type="caution">
    <text evidence="4">The sequence shown here is derived from an EMBL/GenBank/DDBJ whole genome shotgun (WGS) entry which is preliminary data.</text>
</comment>
<organism evidence="4 5">
    <name type="scientific">Flavobacterium supellecticarium</name>
    <dbReference type="NCBI Taxonomy" id="2565924"/>
    <lineage>
        <taxon>Bacteria</taxon>
        <taxon>Pseudomonadati</taxon>
        <taxon>Bacteroidota</taxon>
        <taxon>Flavobacteriia</taxon>
        <taxon>Flavobacteriales</taxon>
        <taxon>Flavobacteriaceae</taxon>
        <taxon>Flavobacterium</taxon>
    </lineage>
</organism>
<proteinExistence type="predicted"/>
<dbReference type="InterPro" id="IPR050832">
    <property type="entry name" value="Bact_Acetyltransf"/>
</dbReference>
<dbReference type="AlphaFoldDB" id="A0A4S3ZQR5"/>
<dbReference type="SUPFAM" id="SSF55729">
    <property type="entry name" value="Acyl-CoA N-acyltransferases (Nat)"/>
    <property type="match status" value="1"/>
</dbReference>
<name>A0A4S3ZQR5_9FLAO</name>
<dbReference type="InterPro" id="IPR000182">
    <property type="entry name" value="GNAT_dom"/>
</dbReference>
<dbReference type="EMBL" id="SSNZ01000010">
    <property type="protein sequence ID" value="THF47885.1"/>
    <property type="molecule type" value="Genomic_DNA"/>
</dbReference>
<dbReference type="RefSeq" id="WP_136404199.1">
    <property type="nucleotide sequence ID" value="NZ_SSNZ01000010.1"/>
</dbReference>
<keyword evidence="5" id="KW-1185">Reference proteome</keyword>
<dbReference type="GO" id="GO:0016747">
    <property type="term" value="F:acyltransferase activity, transferring groups other than amino-acyl groups"/>
    <property type="evidence" value="ECO:0007669"/>
    <property type="project" value="InterPro"/>
</dbReference>
<protein>
    <submittedName>
        <fullName evidence="4">GNAT family N-acetyltransferase</fullName>
    </submittedName>
</protein>
<evidence type="ECO:0000313" key="4">
    <source>
        <dbReference type="EMBL" id="THF47885.1"/>
    </source>
</evidence>
<dbReference type="PANTHER" id="PTHR43877:SF2">
    <property type="entry name" value="AMINOALKYLPHOSPHONATE N-ACETYLTRANSFERASE-RELATED"/>
    <property type="match status" value="1"/>
</dbReference>
<sequence length="150" mass="17394">MPILIRTTSNNKDFKDLVALLNHELKIKDGQEHSFFEQFNKIDKIKHVVLAYKEDKAVGCGALRQYSDDITEIKRMYVHPSFRGRGIAGEILKELERWATELFFSECILETGKDHLEAVRLYEKSGYHLIPNFGQYEGITSSLCMRKIIL</sequence>
<evidence type="ECO:0000256" key="2">
    <source>
        <dbReference type="ARBA" id="ARBA00023315"/>
    </source>
</evidence>
<dbReference type="Gene3D" id="3.40.630.30">
    <property type="match status" value="1"/>
</dbReference>
<dbReference type="OrthoDB" id="9803233at2"/>
<gene>
    <name evidence="4" type="ORF">E6C50_15735</name>
</gene>